<evidence type="ECO:0000313" key="3">
    <source>
        <dbReference type="EMBL" id="CAJ1953814.1"/>
    </source>
</evidence>
<evidence type="ECO:0008006" key="5">
    <source>
        <dbReference type="Google" id="ProtNLM"/>
    </source>
</evidence>
<comment type="caution">
    <text evidence="3">The sequence shown here is derived from an EMBL/GenBank/DDBJ whole genome shotgun (WGS) entry which is preliminary data.</text>
</comment>
<sequence>MMYDSAGLGGPPILKFSEFASSSDINDKIHEMATEHTPTEAPTAAYRPNLDYTFCITAATPIVKIFNTITKALFVTSWTTYLEQKIANENLLRVKHFISLTRAATATTTTAMDVDNIDITNTLSVESHIDKCVRLETKKQTKNLEKEIQTLKCAIAKNNSRGAKLPGASDKKKTDQKRRTSGTKPQPKTAAKVADPSKSHRVNLRDHILSLPITVLESRLSNSACHNLCTTKKPPLFLKSLLGLGLKFCPRPAFTTSQTQLETTLTRFAKDFHTKIHFAGEESEWTPNQLYTRNDLWELKDGMVDPEIQARVNAFRKYLLPLFHRQKVHSNLTPIQQHLLTTLRHNPDFIVLNSDKNLGPVLLEHEVYVQRCLTDHLLTETYQQLSPEDAHVFTTETGQLIAKFLNDNASAITKMDMTYLQRTLDRVTDSYAYFYTLAKIHKSPWKTRPIVLVSGSLLYGLGKWLDQQLQPIIRKLPTYLSSLFALKTDIDNMAGTDFSCMSLFTGDVVAMYPSINLEDAFTRIEEFLSTSSLCVNVDVNTIMTALQLLMRRNCFRFGDTYWLQTDGTAMGTPPAPSFATLYYGIFELGLLQRFGTTLLTSIH</sequence>
<feature type="coiled-coil region" evidence="1">
    <location>
        <begin position="134"/>
        <end position="161"/>
    </location>
</feature>
<organism evidence="3 4">
    <name type="scientific">Cylindrotheca closterium</name>
    <dbReference type="NCBI Taxonomy" id="2856"/>
    <lineage>
        <taxon>Eukaryota</taxon>
        <taxon>Sar</taxon>
        <taxon>Stramenopiles</taxon>
        <taxon>Ochrophyta</taxon>
        <taxon>Bacillariophyta</taxon>
        <taxon>Bacillariophyceae</taxon>
        <taxon>Bacillariophycidae</taxon>
        <taxon>Bacillariales</taxon>
        <taxon>Bacillariaceae</taxon>
        <taxon>Cylindrotheca</taxon>
    </lineage>
</organism>
<reference evidence="3" key="1">
    <citation type="submission" date="2023-08" db="EMBL/GenBank/DDBJ databases">
        <authorList>
            <person name="Audoor S."/>
            <person name="Bilcke G."/>
        </authorList>
    </citation>
    <scope>NUCLEOTIDE SEQUENCE</scope>
</reference>
<keyword evidence="1" id="KW-0175">Coiled coil</keyword>
<evidence type="ECO:0000313" key="4">
    <source>
        <dbReference type="Proteomes" id="UP001295423"/>
    </source>
</evidence>
<feature type="region of interest" description="Disordered" evidence="2">
    <location>
        <begin position="161"/>
        <end position="199"/>
    </location>
</feature>
<name>A0AAD2FUG8_9STRA</name>
<dbReference type="PANTHER" id="PTHR21301">
    <property type="entry name" value="REVERSE TRANSCRIPTASE"/>
    <property type="match status" value="1"/>
</dbReference>
<dbReference type="EMBL" id="CAKOGP040001843">
    <property type="protein sequence ID" value="CAJ1953814.1"/>
    <property type="molecule type" value="Genomic_DNA"/>
</dbReference>
<evidence type="ECO:0000256" key="1">
    <source>
        <dbReference type="SAM" id="Coils"/>
    </source>
</evidence>
<evidence type="ECO:0000256" key="2">
    <source>
        <dbReference type="SAM" id="MobiDB-lite"/>
    </source>
</evidence>
<accession>A0AAD2FUG8</accession>
<dbReference type="AlphaFoldDB" id="A0AAD2FUG8"/>
<proteinExistence type="predicted"/>
<keyword evidence="4" id="KW-1185">Reference proteome</keyword>
<gene>
    <name evidence="3" type="ORF">CYCCA115_LOCUS14414</name>
</gene>
<dbReference type="PANTHER" id="PTHR21301:SF12">
    <property type="match status" value="1"/>
</dbReference>
<dbReference type="Proteomes" id="UP001295423">
    <property type="component" value="Unassembled WGS sequence"/>
</dbReference>
<protein>
    <recommendedName>
        <fullName evidence="5">Reverse transcriptase domain-containing protein</fullName>
    </recommendedName>
</protein>